<dbReference type="EMBL" id="GBXM01099502">
    <property type="protein sequence ID" value="JAH09075.1"/>
    <property type="molecule type" value="Transcribed_RNA"/>
</dbReference>
<keyword evidence="1" id="KW-0472">Membrane</keyword>
<organism evidence="2">
    <name type="scientific">Anguilla anguilla</name>
    <name type="common">European freshwater eel</name>
    <name type="synonym">Muraena anguilla</name>
    <dbReference type="NCBI Taxonomy" id="7936"/>
    <lineage>
        <taxon>Eukaryota</taxon>
        <taxon>Metazoa</taxon>
        <taxon>Chordata</taxon>
        <taxon>Craniata</taxon>
        <taxon>Vertebrata</taxon>
        <taxon>Euteleostomi</taxon>
        <taxon>Actinopterygii</taxon>
        <taxon>Neopterygii</taxon>
        <taxon>Teleostei</taxon>
        <taxon>Anguilliformes</taxon>
        <taxon>Anguillidae</taxon>
        <taxon>Anguilla</taxon>
    </lineage>
</organism>
<accession>A0A0E9PYB1</accession>
<reference evidence="2" key="2">
    <citation type="journal article" date="2015" name="Fish Shellfish Immunol.">
        <title>Early steps in the European eel (Anguilla anguilla)-Vibrio vulnificus interaction in the gills: Role of the RtxA13 toxin.</title>
        <authorList>
            <person name="Callol A."/>
            <person name="Pajuelo D."/>
            <person name="Ebbesson L."/>
            <person name="Teles M."/>
            <person name="MacKenzie S."/>
            <person name="Amaro C."/>
        </authorList>
    </citation>
    <scope>NUCLEOTIDE SEQUENCE</scope>
</reference>
<keyword evidence="1" id="KW-0812">Transmembrane</keyword>
<dbReference type="AlphaFoldDB" id="A0A0E9PYB1"/>
<feature type="transmembrane region" description="Helical" evidence="1">
    <location>
        <begin position="7"/>
        <end position="25"/>
    </location>
</feature>
<reference evidence="2" key="1">
    <citation type="submission" date="2014-11" db="EMBL/GenBank/DDBJ databases">
        <authorList>
            <person name="Amaro Gonzalez C."/>
        </authorList>
    </citation>
    <scope>NUCLEOTIDE SEQUENCE</scope>
</reference>
<protein>
    <submittedName>
        <fullName evidence="2">Uncharacterized protein</fullName>
    </submittedName>
</protein>
<evidence type="ECO:0000313" key="2">
    <source>
        <dbReference type="EMBL" id="JAH09075.1"/>
    </source>
</evidence>
<proteinExistence type="predicted"/>
<keyword evidence="1" id="KW-1133">Transmembrane helix</keyword>
<name>A0A0E9PYB1_ANGAN</name>
<sequence length="34" mass="4158">MILFNRTFILIYSIQLDFFVLLFPYTDTVTMMLH</sequence>
<evidence type="ECO:0000256" key="1">
    <source>
        <dbReference type="SAM" id="Phobius"/>
    </source>
</evidence>